<proteinExistence type="predicted"/>
<accession>H5SQY4</accession>
<reference evidence="1" key="1">
    <citation type="journal article" date="2005" name="Environ. Microbiol.">
        <title>Genetic and functional properties of uncultivated thermophilic crenarchaeotes from a subsurface gold mine as revealed by analysis of genome fragments.</title>
        <authorList>
            <person name="Nunoura T."/>
            <person name="Hirayama H."/>
            <person name="Takami H."/>
            <person name="Oida H."/>
            <person name="Nishi S."/>
            <person name="Shimamura S."/>
            <person name="Suzuki Y."/>
            <person name="Inagaki F."/>
            <person name="Takai K."/>
            <person name="Nealson K.H."/>
            <person name="Horikoshi K."/>
        </authorList>
    </citation>
    <scope>NUCLEOTIDE SEQUENCE</scope>
</reference>
<protein>
    <submittedName>
        <fullName evidence="1">Uncharacterized protein</fullName>
    </submittedName>
</protein>
<organism evidence="1">
    <name type="scientific">Acetithermum autotrophicum</name>
    <dbReference type="NCBI Taxonomy" id="1446466"/>
    <lineage>
        <taxon>Bacteria</taxon>
        <taxon>Candidatus Bipolaricaulota</taxon>
        <taxon>Candidatus Acetithermum</taxon>
    </lineage>
</organism>
<evidence type="ECO:0000313" key="1">
    <source>
        <dbReference type="EMBL" id="BAL58501.1"/>
    </source>
</evidence>
<sequence>MTMIKKTLKLLMTMVGLVAVLVGLMAMPGVTQQNPLSRANVVNAISNAVAATLTAAEGDVFDMDNAKFYSDTRVAFAYIPLHPSSRSLQLLEQGLEDLFAGRPVNVVLSALYLPEDVRGFLRAGTYTMKLVDNSRVVVVDQEGQEVFVGKVKVEDTRGKSGPFPPWQITVSNPKITIILHFFCSVTITVIIEW</sequence>
<gene>
    <name evidence="1" type="ORF">HGMM_OP2C051</name>
</gene>
<name>H5SQY4_ACEAU</name>
<reference evidence="1" key="2">
    <citation type="journal article" date="2012" name="PLoS ONE">
        <title>A Deeply Branching Thermophilic Bacterium with an Ancient Acetyl-CoA Pathway Dominates a Subsurface Ecosystem.</title>
        <authorList>
            <person name="Takami H."/>
            <person name="Noguchi H."/>
            <person name="Takaki Y."/>
            <person name="Uchiyama I."/>
            <person name="Toyoda A."/>
            <person name="Nishi S."/>
            <person name="Chee G.-J."/>
            <person name="Arai W."/>
            <person name="Nunoura T."/>
            <person name="Itoh T."/>
            <person name="Hattori M."/>
            <person name="Takai K."/>
        </authorList>
    </citation>
    <scope>NUCLEOTIDE SEQUENCE</scope>
</reference>
<dbReference type="EMBL" id="AP011801">
    <property type="protein sequence ID" value="BAL58501.1"/>
    <property type="molecule type" value="Genomic_DNA"/>
</dbReference>
<dbReference type="AlphaFoldDB" id="H5SQY4"/>